<reference evidence="1 2" key="1">
    <citation type="submission" date="2017-11" db="EMBL/GenBank/DDBJ databases">
        <title>The genome of Rhizophagus clarus HR1 reveals common genetic basis of auxotrophy among arbuscular mycorrhizal fungi.</title>
        <authorList>
            <person name="Kobayashi Y."/>
        </authorList>
    </citation>
    <scope>NUCLEOTIDE SEQUENCE [LARGE SCALE GENOMIC DNA]</scope>
    <source>
        <strain evidence="1 2">HR1</strain>
    </source>
</reference>
<evidence type="ECO:0000313" key="2">
    <source>
        <dbReference type="Proteomes" id="UP000247702"/>
    </source>
</evidence>
<protein>
    <submittedName>
        <fullName evidence="1">Uncharacterized protein</fullName>
    </submittedName>
</protein>
<dbReference type="AlphaFoldDB" id="A0A2Z6R768"/>
<keyword evidence="2" id="KW-1185">Reference proteome</keyword>
<evidence type="ECO:0000313" key="1">
    <source>
        <dbReference type="EMBL" id="GBB92831.1"/>
    </source>
</evidence>
<name>A0A2Z6R768_9GLOM</name>
<dbReference type="Proteomes" id="UP000247702">
    <property type="component" value="Unassembled WGS sequence"/>
</dbReference>
<comment type="caution">
    <text evidence="1">The sequence shown here is derived from an EMBL/GenBank/DDBJ whole genome shotgun (WGS) entry which is preliminary data.</text>
</comment>
<organism evidence="1 2">
    <name type="scientific">Rhizophagus clarus</name>
    <dbReference type="NCBI Taxonomy" id="94130"/>
    <lineage>
        <taxon>Eukaryota</taxon>
        <taxon>Fungi</taxon>
        <taxon>Fungi incertae sedis</taxon>
        <taxon>Mucoromycota</taxon>
        <taxon>Glomeromycotina</taxon>
        <taxon>Glomeromycetes</taxon>
        <taxon>Glomerales</taxon>
        <taxon>Glomeraceae</taxon>
        <taxon>Rhizophagus</taxon>
    </lineage>
</organism>
<sequence length="136" mass="15738">MEENYQQYLLKSCFQTYLLPHYPNFIQAKRHHHLALIWNVTVSRNKMSSHKDSHYCLISVKGVNQFAETFPKHSIIILQDDKAKVPLGILVISRTFSTVQTHNQLISIPDHDFPVSSKHKLIPSVYVIINPTDTNE</sequence>
<proteinExistence type="predicted"/>
<gene>
    <name evidence="1" type="ORF">RclHR1_20620002</name>
</gene>
<accession>A0A2Z6R768</accession>
<dbReference type="STRING" id="94130.A0A2Z6R768"/>
<dbReference type="EMBL" id="BEXD01001183">
    <property type="protein sequence ID" value="GBB92831.1"/>
    <property type="molecule type" value="Genomic_DNA"/>
</dbReference>